<dbReference type="RefSeq" id="WP_022875465.1">
    <property type="nucleotide sequence ID" value="NZ_CP032549.1"/>
</dbReference>
<feature type="region of interest" description="Disordered" evidence="1">
    <location>
        <begin position="1"/>
        <end position="26"/>
    </location>
</feature>
<feature type="compositionally biased region" description="Basic residues" evidence="1">
    <location>
        <begin position="1"/>
        <end position="18"/>
    </location>
</feature>
<evidence type="ECO:0000313" key="2">
    <source>
        <dbReference type="EMBL" id="QIV87430.1"/>
    </source>
</evidence>
<proteinExistence type="predicted"/>
<evidence type="ECO:0000256" key="1">
    <source>
        <dbReference type="SAM" id="MobiDB-lite"/>
    </source>
</evidence>
<keyword evidence="3" id="KW-1185">Reference proteome</keyword>
<organism evidence="2 3">
    <name type="scientific">Glutamicibacter mishrai</name>
    <dbReference type="NCBI Taxonomy" id="1775880"/>
    <lineage>
        <taxon>Bacteria</taxon>
        <taxon>Bacillati</taxon>
        <taxon>Actinomycetota</taxon>
        <taxon>Actinomycetes</taxon>
        <taxon>Micrococcales</taxon>
        <taxon>Micrococcaceae</taxon>
        <taxon>Glutamicibacter</taxon>
    </lineage>
</organism>
<dbReference type="EMBL" id="CP032549">
    <property type="protein sequence ID" value="QIV87430.1"/>
    <property type="molecule type" value="Genomic_DNA"/>
</dbReference>
<dbReference type="AlphaFoldDB" id="A0A6H0SJT1"/>
<protein>
    <submittedName>
        <fullName evidence="2">Uncharacterized protein</fullName>
    </submittedName>
</protein>
<gene>
    <name evidence="2" type="ORF">D3791_10035</name>
</gene>
<reference evidence="2 3" key="1">
    <citation type="submission" date="2018-09" db="EMBL/GenBank/DDBJ databases">
        <title>Glutamicibacter mishrai S5-52T (LMG 29155T = KCTC 39846T).</title>
        <authorList>
            <person name="Das S.K."/>
        </authorList>
    </citation>
    <scope>NUCLEOTIDE SEQUENCE [LARGE SCALE GENOMIC DNA]</scope>
    <source>
        <strain evidence="2 3">S5-52</strain>
    </source>
</reference>
<accession>A0A6H0SJT1</accession>
<dbReference type="Proteomes" id="UP000502331">
    <property type="component" value="Chromosome"/>
</dbReference>
<evidence type="ECO:0000313" key="3">
    <source>
        <dbReference type="Proteomes" id="UP000502331"/>
    </source>
</evidence>
<name>A0A6H0SJT1_9MICC</name>
<sequence length="401" mass="43337">MASRKPAKKKPAQGHPARRTGASSVPFETEVRQALQPFKSQLFRHFQEEGQPASETRAALEGLTTLLTVHAQLRKSVDVLSLDPTILGEQLGHLSSLGKEVAATSAAILKHYLTFLGTSANFGGSVDDFKQTFEFLSRMAGDSPIVAPYLEDEEANGAFESMRFVFAARELIQWVGEGKPTTPAGVLTGETLQDAAQALGLFIKVDEAAEVPEDVSWEPEDGTVVPSLADIPRLSAYWDALIGTAMLTYQAPNAKPTESLSEALLASSGAGARVVKELIAEVLYSHILINTLEKPGQAQIAEMVAGVLSNAASSTPPRTEFALQIPTKEELPEEQHHLIPSLEEVVPQVETLLRIFEREGLVEIDDQITVPVVLRSSLERALGKVSDHVLKLDSNSTTSEK</sequence>